<dbReference type="PANTHER" id="PTHR46865">
    <property type="entry name" value="OXIDOREDUCTASE-RELATED"/>
    <property type="match status" value="1"/>
</dbReference>
<evidence type="ECO:0000259" key="1">
    <source>
        <dbReference type="Pfam" id="PF01494"/>
    </source>
</evidence>
<dbReference type="InterPro" id="IPR051704">
    <property type="entry name" value="FAD_aromatic-hydroxylase"/>
</dbReference>
<sequence>MTTTDTTPHILISGGGIAGHALALQLVRSHIRVTVVERAESPRPGGQAVDLRGASREVAERLGLMPGIQARLLHELGLAYVDGAGRVFGRMSMADFDGKGAVAEIEIARGDLDEVLRDALAAASANAPGLLDLRYGDRITGITQDVDGVDVAFEHAPAERFDLVVGADGLHSATRLLAFGPEERYSTYLGGYMAFFTLPTPADIEPGWFAMRFVPGATIGIRPDLDPSTSKAILTLRIDRDPALRGDRAAQEALIRRSLEGAGWHAPTVLEAMPGASDFTFDELARIDVPEAANGRVVLIGDAGSCGSPMSGMGTATALIGAYLLAARIAETPGDPAAAARRYAIDIVPFAEAGKKLMGGGIERMVPANRFEAVLSRAMTGLLLSTLFRPIVKRMFASNQAELPLPAAAPMPAVSAAADRAR</sequence>
<dbReference type="Gene3D" id="3.50.50.60">
    <property type="entry name" value="FAD/NAD(P)-binding domain"/>
    <property type="match status" value="1"/>
</dbReference>
<dbReference type="EMBL" id="BAAANJ010000003">
    <property type="protein sequence ID" value="GAA1804205.1"/>
    <property type="molecule type" value="Genomic_DNA"/>
</dbReference>
<dbReference type="SUPFAM" id="SSF51905">
    <property type="entry name" value="FAD/NAD(P)-binding domain"/>
    <property type="match status" value="1"/>
</dbReference>
<gene>
    <name evidence="2" type="ORF">GCM10009749_10470</name>
</gene>
<keyword evidence="3" id="KW-1185">Reference proteome</keyword>
<accession>A0ABP4Y578</accession>
<dbReference type="InterPro" id="IPR002938">
    <property type="entry name" value="FAD-bd"/>
</dbReference>
<protein>
    <submittedName>
        <fullName evidence="2">FAD-dependent monooxygenase</fullName>
    </submittedName>
</protein>
<dbReference type="Pfam" id="PF01494">
    <property type="entry name" value="FAD_binding_3"/>
    <property type="match status" value="1"/>
</dbReference>
<dbReference type="PRINTS" id="PR00420">
    <property type="entry name" value="RNGMNOXGNASE"/>
</dbReference>
<dbReference type="GO" id="GO:0004497">
    <property type="term" value="F:monooxygenase activity"/>
    <property type="evidence" value="ECO:0007669"/>
    <property type="project" value="UniProtKB-KW"/>
</dbReference>
<reference evidence="3" key="1">
    <citation type="journal article" date="2019" name="Int. J. Syst. Evol. Microbiol.">
        <title>The Global Catalogue of Microorganisms (GCM) 10K type strain sequencing project: providing services to taxonomists for standard genome sequencing and annotation.</title>
        <authorList>
            <consortium name="The Broad Institute Genomics Platform"/>
            <consortium name="The Broad Institute Genome Sequencing Center for Infectious Disease"/>
            <person name="Wu L."/>
            <person name="Ma J."/>
        </authorList>
    </citation>
    <scope>NUCLEOTIDE SEQUENCE [LARGE SCALE GENOMIC DNA]</scope>
    <source>
        <strain evidence="3">JCM 14322</strain>
    </source>
</reference>
<keyword evidence="2" id="KW-0560">Oxidoreductase</keyword>
<feature type="domain" description="FAD-binding" evidence="1">
    <location>
        <begin position="10"/>
        <end position="332"/>
    </location>
</feature>
<dbReference type="RefSeq" id="WP_344294161.1">
    <property type="nucleotide sequence ID" value="NZ_BAAANJ010000003.1"/>
</dbReference>
<dbReference type="Proteomes" id="UP001500002">
    <property type="component" value="Unassembled WGS sequence"/>
</dbReference>
<keyword evidence="2" id="KW-0503">Monooxygenase</keyword>
<comment type="caution">
    <text evidence="2">The sequence shown here is derived from an EMBL/GenBank/DDBJ whole genome shotgun (WGS) entry which is preliminary data.</text>
</comment>
<dbReference type="PANTHER" id="PTHR46865:SF2">
    <property type="entry name" value="MONOOXYGENASE"/>
    <property type="match status" value="1"/>
</dbReference>
<dbReference type="InterPro" id="IPR036188">
    <property type="entry name" value="FAD/NAD-bd_sf"/>
</dbReference>
<dbReference type="Gene3D" id="3.30.9.10">
    <property type="entry name" value="D-Amino Acid Oxidase, subunit A, domain 2"/>
    <property type="match status" value="1"/>
</dbReference>
<organism evidence="2 3">
    <name type="scientific">Agromyces neolithicus</name>
    <dbReference type="NCBI Taxonomy" id="269420"/>
    <lineage>
        <taxon>Bacteria</taxon>
        <taxon>Bacillati</taxon>
        <taxon>Actinomycetota</taxon>
        <taxon>Actinomycetes</taxon>
        <taxon>Micrococcales</taxon>
        <taxon>Microbacteriaceae</taxon>
        <taxon>Agromyces</taxon>
    </lineage>
</organism>
<evidence type="ECO:0000313" key="2">
    <source>
        <dbReference type="EMBL" id="GAA1804205.1"/>
    </source>
</evidence>
<proteinExistence type="predicted"/>
<name>A0ABP4Y578_9MICO</name>
<evidence type="ECO:0000313" key="3">
    <source>
        <dbReference type="Proteomes" id="UP001500002"/>
    </source>
</evidence>